<keyword evidence="2" id="KW-0808">Transferase</keyword>
<dbReference type="Pfam" id="PF00078">
    <property type="entry name" value="RVT_1"/>
    <property type="match status" value="1"/>
</dbReference>
<dbReference type="PANTHER" id="PTHR33116">
    <property type="entry name" value="REVERSE TRANSCRIPTASE ZINC-BINDING DOMAIN-CONTAINING PROTEIN-RELATED-RELATED"/>
    <property type="match status" value="1"/>
</dbReference>
<feature type="domain" description="Reverse transcriptase" evidence="1">
    <location>
        <begin position="284"/>
        <end position="545"/>
    </location>
</feature>
<protein>
    <submittedName>
        <fullName evidence="2">RNA-directed DNA polymerase, eukaryota</fullName>
    </submittedName>
</protein>
<reference evidence="2" key="1">
    <citation type="journal article" date="2022" name="Int. J. Mol. Sci.">
        <title>Draft Genome of Tanacetum Coccineum: Genomic Comparison of Closely Related Tanacetum-Family Plants.</title>
        <authorList>
            <person name="Yamashiro T."/>
            <person name="Shiraishi A."/>
            <person name="Nakayama K."/>
            <person name="Satake H."/>
        </authorList>
    </citation>
    <scope>NUCLEOTIDE SEQUENCE</scope>
</reference>
<dbReference type="Proteomes" id="UP001151760">
    <property type="component" value="Unassembled WGS sequence"/>
</dbReference>
<evidence type="ECO:0000313" key="2">
    <source>
        <dbReference type="EMBL" id="GJT31543.1"/>
    </source>
</evidence>
<dbReference type="GO" id="GO:0003964">
    <property type="term" value="F:RNA-directed DNA polymerase activity"/>
    <property type="evidence" value="ECO:0007669"/>
    <property type="project" value="UniProtKB-KW"/>
</dbReference>
<dbReference type="InterPro" id="IPR043502">
    <property type="entry name" value="DNA/RNA_pol_sf"/>
</dbReference>
<dbReference type="PANTHER" id="PTHR33116:SF77">
    <property type="entry name" value="RNA-DIRECTED DNA POLYMERASE"/>
    <property type="match status" value="1"/>
</dbReference>
<evidence type="ECO:0000259" key="1">
    <source>
        <dbReference type="PROSITE" id="PS50878"/>
    </source>
</evidence>
<keyword evidence="3" id="KW-1185">Reference proteome</keyword>
<keyword evidence="2" id="KW-0695">RNA-directed DNA polymerase</keyword>
<dbReference type="CDD" id="cd01650">
    <property type="entry name" value="RT_nLTR_like"/>
    <property type="match status" value="1"/>
</dbReference>
<comment type="caution">
    <text evidence="2">The sequence shown here is derived from an EMBL/GenBank/DDBJ whole genome shotgun (WGS) entry which is preliminary data.</text>
</comment>
<dbReference type="Pfam" id="PF13966">
    <property type="entry name" value="zf-RVT"/>
    <property type="match status" value="1"/>
</dbReference>
<gene>
    <name evidence="2" type="ORF">Tco_0921962</name>
</gene>
<reference evidence="2" key="2">
    <citation type="submission" date="2022-01" db="EMBL/GenBank/DDBJ databases">
        <authorList>
            <person name="Yamashiro T."/>
            <person name="Shiraishi A."/>
            <person name="Satake H."/>
            <person name="Nakayama K."/>
        </authorList>
    </citation>
    <scope>NUCLEOTIDE SEQUENCE</scope>
</reference>
<sequence length="918" mass="105434">MRGAKFVTPDQMLIRLADDTWFIWNTVIRNTVKLATSPIAANLSKDSFPTRKKNGGGIDLEEELGKHFQRNKEELSECFLLEKSYAHKHDENNGKHWRNTPGDKSNAMRNLMYKLKFLKVRIRGWLSTNRNSTKAEITRLIGELAKLDEVIDNGNATDDTVPRRLEVLNSIQNLNQIQATEAAQKAKIKWSVEGDENVRFFHGMINKKRSQQNIRGVMIDGKWIEEPSRVKKQFFQHFRDRFDEPKDDRVRIDMCFPRSLSNEQKDDLERMVSMEEVKRAVWDCGTDKSPGPDGFSFGFYRHFWPTIDNEIVAKILANRIVGVLDDIVNEVQSAFIAERQILNGPFILNKVMHWCKTKKKQALFFKVDFEKAYDTVRWDFLDDVLHKFGFGNKWRLWIQSCLRSSRGSIIVNGSPTEEFQFFKGLKQGDPLSPFLFILIMESLHLSFQRVVDAGMYTGIKLCSSLNLSHLFYADDVMFVGQWCDSNINTLVHALECFHRASGLKINMSKSKILGIHVEAVKVKQAASKLGCLILNTPFSYLGTKVGGSMSRVHAWDEVVEKVTSRLSRWKMKTLSIGGRLTLLKSVLGSMPIFHMSIFKVPSSVLQRLESIRSRFFKGHDLGSNKASWVKWSNVLMPKEKGGLGVSSLYALNRGLLFKWVWKFYAQKTSLWARVIKAIHGVDGKVGKAINSGASSCWTSIVREVEVLKQQGVNFFEYLQLNMGNGESTTFWEDRWLEGSVLKDIFPRLYVLETNKKVSVGDKLKDFRLDSSFRQKARGGIEQVQYEELSDMVNSISLTPKNDRYVWSLSNSGDFSVASFRKVIDENRYPGGRSRTRWVKYVPIKVNVTAWKIKMDALPTRLNISRRGMDIQSLSCPICDCGVESSSHLFFQCNLVRQVVRKISSWWNIDYIDVNSYKE</sequence>
<evidence type="ECO:0000313" key="3">
    <source>
        <dbReference type="Proteomes" id="UP001151760"/>
    </source>
</evidence>
<proteinExistence type="predicted"/>
<dbReference type="InterPro" id="IPR000477">
    <property type="entry name" value="RT_dom"/>
</dbReference>
<dbReference type="InterPro" id="IPR026960">
    <property type="entry name" value="RVT-Znf"/>
</dbReference>
<dbReference type="SUPFAM" id="SSF56672">
    <property type="entry name" value="DNA/RNA polymerases"/>
    <property type="match status" value="1"/>
</dbReference>
<accession>A0ABQ5D007</accession>
<keyword evidence="2" id="KW-0548">Nucleotidyltransferase</keyword>
<dbReference type="PROSITE" id="PS50878">
    <property type="entry name" value="RT_POL"/>
    <property type="match status" value="1"/>
</dbReference>
<name>A0ABQ5D007_9ASTR</name>
<dbReference type="EMBL" id="BQNB010014715">
    <property type="protein sequence ID" value="GJT31543.1"/>
    <property type="molecule type" value="Genomic_DNA"/>
</dbReference>
<organism evidence="2 3">
    <name type="scientific">Tanacetum coccineum</name>
    <dbReference type="NCBI Taxonomy" id="301880"/>
    <lineage>
        <taxon>Eukaryota</taxon>
        <taxon>Viridiplantae</taxon>
        <taxon>Streptophyta</taxon>
        <taxon>Embryophyta</taxon>
        <taxon>Tracheophyta</taxon>
        <taxon>Spermatophyta</taxon>
        <taxon>Magnoliopsida</taxon>
        <taxon>eudicotyledons</taxon>
        <taxon>Gunneridae</taxon>
        <taxon>Pentapetalae</taxon>
        <taxon>asterids</taxon>
        <taxon>campanulids</taxon>
        <taxon>Asterales</taxon>
        <taxon>Asteraceae</taxon>
        <taxon>Asteroideae</taxon>
        <taxon>Anthemideae</taxon>
        <taxon>Anthemidinae</taxon>
        <taxon>Tanacetum</taxon>
    </lineage>
</organism>